<dbReference type="SUPFAM" id="SSF54928">
    <property type="entry name" value="RNA-binding domain, RBD"/>
    <property type="match status" value="1"/>
</dbReference>
<protein>
    <recommendedName>
        <fullName evidence="2">PTBP1-like RNA recognition motif 2 domain-containing protein</fullName>
    </recommendedName>
</protein>
<dbReference type="GO" id="GO:0003676">
    <property type="term" value="F:nucleic acid binding"/>
    <property type="evidence" value="ECO:0007669"/>
    <property type="project" value="InterPro"/>
</dbReference>
<dbReference type="OrthoDB" id="302770at2759"/>
<reference evidence="3" key="2">
    <citation type="submission" date="2018-10" db="UniProtKB">
        <authorList>
            <consortium name="EnsemblPlants"/>
        </authorList>
    </citation>
    <scope>IDENTIFICATION</scope>
</reference>
<dbReference type="Gramene" id="TraesCS4D03G0610400.1">
    <property type="protein sequence ID" value="TraesCS4D03G0610400.1.CDS1"/>
    <property type="gene ID" value="TraesCS4D03G0610400"/>
</dbReference>
<evidence type="ECO:0000259" key="2">
    <source>
        <dbReference type="Pfam" id="PF11835"/>
    </source>
</evidence>
<keyword evidence="4" id="KW-1185">Reference proteome</keyword>
<dbReference type="Gramene" id="TraesLAC4D03G02481510.1">
    <property type="protein sequence ID" value="TraesLAC4D03G02481510.1.CDS1"/>
    <property type="gene ID" value="TraesLAC4D03G02481510"/>
</dbReference>
<dbReference type="Gramene" id="TraesSTA4D03G02523270.1">
    <property type="protein sequence ID" value="TraesSTA4D03G02523270.1.CDS1"/>
    <property type="gene ID" value="TraesSTA4D03G02523270"/>
</dbReference>
<name>A0A3B6JNN6_WHEAT</name>
<feature type="domain" description="PTBP1-like RNA recognition motif 2" evidence="2">
    <location>
        <begin position="4"/>
        <end position="89"/>
    </location>
</feature>
<organism evidence="3">
    <name type="scientific">Triticum aestivum</name>
    <name type="common">Wheat</name>
    <dbReference type="NCBI Taxonomy" id="4565"/>
    <lineage>
        <taxon>Eukaryota</taxon>
        <taxon>Viridiplantae</taxon>
        <taxon>Streptophyta</taxon>
        <taxon>Embryophyta</taxon>
        <taxon>Tracheophyta</taxon>
        <taxon>Spermatophyta</taxon>
        <taxon>Magnoliopsida</taxon>
        <taxon>Liliopsida</taxon>
        <taxon>Poales</taxon>
        <taxon>Poaceae</taxon>
        <taxon>BOP clade</taxon>
        <taxon>Pooideae</taxon>
        <taxon>Triticodae</taxon>
        <taxon>Triticeae</taxon>
        <taxon>Triticinae</taxon>
        <taxon>Triticum</taxon>
    </lineage>
</organism>
<feature type="region of interest" description="Disordered" evidence="1">
    <location>
        <begin position="136"/>
        <end position="156"/>
    </location>
</feature>
<dbReference type="SMR" id="A0A3B6JNN6"/>
<dbReference type="AlphaFoldDB" id="A0A3B6JNN6"/>
<dbReference type="InterPro" id="IPR012677">
    <property type="entry name" value="Nucleotide-bd_a/b_plait_sf"/>
</dbReference>
<feature type="compositionally biased region" description="Polar residues" evidence="1">
    <location>
        <begin position="136"/>
        <end position="154"/>
    </location>
</feature>
<accession>A0A3B6JNN6</accession>
<dbReference type="Gramene" id="TraesWEE_scaffold_008750_01G000200.1">
    <property type="protein sequence ID" value="TraesWEE_scaffold_008750_01G000200.1"/>
    <property type="gene ID" value="TraesWEE_scaffold_008750_01G000200"/>
</dbReference>
<dbReference type="Gramene" id="TraesCAD_scaffold_050500_01G000100.1">
    <property type="protein sequence ID" value="TraesCAD_scaffold_050500_01G000100.1"/>
    <property type="gene ID" value="TraesCAD_scaffold_050500_01G000100"/>
</dbReference>
<dbReference type="Gramene" id="TraesARI4D03G02567870.1">
    <property type="protein sequence ID" value="TraesARI4D03G02567870.1.CDS1"/>
    <property type="gene ID" value="TraesARI4D03G02567870"/>
</dbReference>
<dbReference type="InterPro" id="IPR035979">
    <property type="entry name" value="RBD_domain_sf"/>
</dbReference>
<dbReference type="RefSeq" id="XP_044376229.1">
    <property type="nucleotide sequence ID" value="XM_044520294.1"/>
</dbReference>
<evidence type="ECO:0000313" key="3">
    <source>
        <dbReference type="EnsemblPlants" id="TraesCS4D02G254400.1.cds1"/>
    </source>
</evidence>
<dbReference type="Gramene" id="TraesCS4D02G254400.1">
    <property type="protein sequence ID" value="TraesCS4D02G254400.1.cds1"/>
    <property type="gene ID" value="TraesCS4D02G254400"/>
</dbReference>
<dbReference type="EnsemblPlants" id="TraesCS4D02G254400.1">
    <property type="protein sequence ID" value="TraesCS4D02G254400.1.cds1"/>
    <property type="gene ID" value="TraesCS4D02G254400"/>
</dbReference>
<evidence type="ECO:0000313" key="4">
    <source>
        <dbReference type="Proteomes" id="UP000019116"/>
    </source>
</evidence>
<dbReference type="Gramene" id="TraesCLE_scaffold_128593_01G000200.1">
    <property type="protein sequence ID" value="TraesCLE_scaffold_128593_01G000200.1"/>
    <property type="gene ID" value="TraesCLE_scaffold_128593_01G000200"/>
</dbReference>
<dbReference type="Gramene" id="TraesROB_scaffold_044070_01G000200.1">
    <property type="protein sequence ID" value="TraesROB_scaffold_044070_01G000200.1"/>
    <property type="gene ID" value="TraesROB_scaffold_044070_01G000200"/>
</dbReference>
<evidence type="ECO:0000256" key="1">
    <source>
        <dbReference type="SAM" id="MobiDB-lite"/>
    </source>
</evidence>
<dbReference type="InterPro" id="IPR021790">
    <property type="entry name" value="PTBP1-like_RRM2"/>
</dbReference>
<reference evidence="3" key="1">
    <citation type="submission" date="2018-08" db="EMBL/GenBank/DDBJ databases">
        <authorList>
            <person name="Rossello M."/>
        </authorList>
    </citation>
    <scope>NUCLEOTIDE SEQUENCE [LARGE SCALE GENOMIC DNA]</scope>
    <source>
        <strain evidence="3">cv. Chinese Spring</strain>
    </source>
</reference>
<dbReference type="STRING" id="4565.A0A3B6JNN6"/>
<proteinExistence type="predicted"/>
<dbReference type="Gene3D" id="3.30.70.330">
    <property type="match status" value="1"/>
</dbReference>
<dbReference type="GeneID" id="123098327"/>
<dbReference type="Proteomes" id="UP000019116">
    <property type="component" value="Chromosome 4D"/>
</dbReference>
<dbReference type="Gramene" id="TraesJAG4D03G02525110.1">
    <property type="protein sequence ID" value="TraesJAG4D03G02525110.1.CDS1"/>
    <property type="gene ID" value="TraesJAG4D03G02525110"/>
</dbReference>
<dbReference type="Gramene" id="TraesJUL4D03G02547230.1">
    <property type="protein sequence ID" value="TraesJUL4D03G02547230.1.CDS1"/>
    <property type="gene ID" value="TraesJUL4D03G02547230"/>
</dbReference>
<gene>
    <name evidence="3" type="primary">LOC123098327</name>
</gene>
<dbReference type="Pfam" id="PF11835">
    <property type="entry name" value="RRM_8"/>
    <property type="match status" value="1"/>
</dbReference>
<sequence>MSSHQTSSDQVLSMVVEQAIYPITVEVMYSLFGPFGVEQLVVYPPTISEDGQPCVAADVRFCSAHAAAHALAYWDGRCIYFRCCRLQMWNATPDVLPAPTSPPTRTATPDAFMAGDTAASAHSTVLDPSVNIPTAASTSTLPHVQDTPPKSSLDSKGRVLVTSTTEYTLVAANPEVVTELAVLPGDLSSTTKAQEIPRVAHDAAPVCIAMVPVTCSTECSTQVDTIDSVDKVHDTTASIFPTPTVDIQHALDTTVHVAKGLGPSNGDDEFVRTIGTPPLASPTMLMSLLPAASPAPITDSAHRAINGDSIPRVPLDMEEVLLLTQAPCMVSVVTSMQLLVNRDLDDSLPTKCSHVCLSDTPMSSLSMMVSPRIRHETLVLRPMPWPSLLKDSTEG</sequence>